<reference evidence="1 2" key="1">
    <citation type="submission" date="2016-10" db="EMBL/GenBank/DDBJ databases">
        <title>Comparative genome analysis of multiple Pseudomonas spp. focuses on biocontrol and plant growth promoting traits.</title>
        <authorList>
            <person name="Tao X.-Y."/>
            <person name="Taylor C.G."/>
        </authorList>
    </citation>
    <scope>NUCLEOTIDE SEQUENCE [LARGE SCALE GENOMIC DNA]</scope>
    <source>
        <strain evidence="1 2">36G2</strain>
    </source>
</reference>
<dbReference type="Proteomes" id="UP000283619">
    <property type="component" value="Unassembled WGS sequence"/>
</dbReference>
<name>A0A423P8C4_PSEFL</name>
<accession>A0A423P8C4</accession>
<proteinExistence type="predicted"/>
<organism evidence="1 2">
    <name type="scientific">Pseudomonas fluorescens</name>
    <dbReference type="NCBI Taxonomy" id="294"/>
    <lineage>
        <taxon>Bacteria</taxon>
        <taxon>Pseudomonadati</taxon>
        <taxon>Pseudomonadota</taxon>
        <taxon>Gammaproteobacteria</taxon>
        <taxon>Pseudomonadales</taxon>
        <taxon>Pseudomonadaceae</taxon>
        <taxon>Pseudomonas</taxon>
    </lineage>
</organism>
<protein>
    <submittedName>
        <fullName evidence="1">Uncharacterized protein</fullName>
    </submittedName>
</protein>
<dbReference type="EMBL" id="MOBZ01000006">
    <property type="protein sequence ID" value="ROO10960.1"/>
    <property type="molecule type" value="Genomic_DNA"/>
</dbReference>
<gene>
    <name evidence="1" type="ORF">BK673_08500</name>
</gene>
<evidence type="ECO:0000313" key="2">
    <source>
        <dbReference type="Proteomes" id="UP000283619"/>
    </source>
</evidence>
<comment type="caution">
    <text evidence="1">The sequence shown here is derived from an EMBL/GenBank/DDBJ whole genome shotgun (WGS) entry which is preliminary data.</text>
</comment>
<sequence length="98" mass="11039">MCSVYGALKVSQKYFAIKLMALFLFVIVRAELFKEADAFSEVSYFYFFQELSCLPLCNGTSVRQDVVSPPRSALAQGFGWGERNVANINDYQGFPCDI</sequence>
<dbReference type="AlphaFoldDB" id="A0A423P8C4"/>
<evidence type="ECO:0000313" key="1">
    <source>
        <dbReference type="EMBL" id="ROO10960.1"/>
    </source>
</evidence>